<feature type="compositionally biased region" description="Low complexity" evidence="11">
    <location>
        <begin position="1"/>
        <end position="13"/>
    </location>
</feature>
<accession>A0A7R8WGX2</accession>
<keyword evidence="5 9" id="KW-0371">Homeobox</keyword>
<evidence type="ECO:0000256" key="1">
    <source>
        <dbReference type="ARBA" id="ARBA00004123"/>
    </source>
</evidence>
<dbReference type="Gene3D" id="1.10.10.60">
    <property type="entry name" value="Homeodomain-like"/>
    <property type="match status" value="1"/>
</dbReference>
<dbReference type="InterPro" id="IPR017970">
    <property type="entry name" value="Homeobox_CS"/>
</dbReference>
<evidence type="ECO:0000256" key="10">
    <source>
        <dbReference type="RuleBase" id="RU000682"/>
    </source>
</evidence>
<dbReference type="PROSITE" id="PS50071">
    <property type="entry name" value="HOMEOBOX_2"/>
    <property type="match status" value="1"/>
</dbReference>
<dbReference type="OrthoDB" id="6159439at2759"/>
<evidence type="ECO:0000313" key="13">
    <source>
        <dbReference type="EMBL" id="CAD7231472.1"/>
    </source>
</evidence>
<dbReference type="PROSITE" id="PS00027">
    <property type="entry name" value="HOMEOBOX_1"/>
    <property type="match status" value="1"/>
</dbReference>
<keyword evidence="4 9" id="KW-0238">DNA-binding</keyword>
<comment type="similarity">
    <text evidence="7">Belongs to the paired homeobox family. Unc-4 subfamily.</text>
</comment>
<dbReference type="SMART" id="SM00389">
    <property type="entry name" value="HOX"/>
    <property type="match status" value="1"/>
</dbReference>
<keyword evidence="6 9" id="KW-0539">Nucleus</keyword>
<keyword evidence="3" id="KW-0217">Developmental protein</keyword>
<proteinExistence type="inferred from homology"/>
<evidence type="ECO:0000259" key="12">
    <source>
        <dbReference type="PROSITE" id="PS50071"/>
    </source>
</evidence>
<dbReference type="PANTHER" id="PTHR46770:SF1">
    <property type="entry name" value="HOMEOBOX PROTEIN ORTHOPEDIA"/>
    <property type="match status" value="1"/>
</dbReference>
<comment type="subcellular location">
    <subcellularLocation>
        <location evidence="1 9 10">Nucleus</location>
    </subcellularLocation>
</comment>
<evidence type="ECO:0000256" key="3">
    <source>
        <dbReference type="ARBA" id="ARBA00022473"/>
    </source>
</evidence>
<evidence type="ECO:0000256" key="2">
    <source>
        <dbReference type="ARBA" id="ARBA00006503"/>
    </source>
</evidence>
<dbReference type="FunFam" id="1.10.10.60:FF:000057">
    <property type="entry name" value="Short stature homeobox 2"/>
    <property type="match status" value="1"/>
</dbReference>
<reference evidence="13" key="1">
    <citation type="submission" date="2020-11" db="EMBL/GenBank/DDBJ databases">
        <authorList>
            <person name="Tran Van P."/>
        </authorList>
    </citation>
    <scope>NUCLEOTIDE SEQUENCE</scope>
</reference>
<protein>
    <recommendedName>
        <fullName evidence="8">Homeobox protein unc-4</fullName>
    </recommendedName>
</protein>
<dbReference type="InterPro" id="IPR001356">
    <property type="entry name" value="HD"/>
</dbReference>
<dbReference type="CDD" id="cd00086">
    <property type="entry name" value="homeodomain"/>
    <property type="match status" value="1"/>
</dbReference>
<organism evidence="13">
    <name type="scientific">Cyprideis torosa</name>
    <dbReference type="NCBI Taxonomy" id="163714"/>
    <lineage>
        <taxon>Eukaryota</taxon>
        <taxon>Metazoa</taxon>
        <taxon>Ecdysozoa</taxon>
        <taxon>Arthropoda</taxon>
        <taxon>Crustacea</taxon>
        <taxon>Oligostraca</taxon>
        <taxon>Ostracoda</taxon>
        <taxon>Podocopa</taxon>
        <taxon>Podocopida</taxon>
        <taxon>Cytherocopina</taxon>
        <taxon>Cytheroidea</taxon>
        <taxon>Cytherideidae</taxon>
        <taxon>Cyprideis</taxon>
    </lineage>
</organism>
<evidence type="ECO:0000256" key="5">
    <source>
        <dbReference type="ARBA" id="ARBA00023155"/>
    </source>
</evidence>
<dbReference type="GO" id="GO:0005634">
    <property type="term" value="C:nucleus"/>
    <property type="evidence" value="ECO:0007669"/>
    <property type="project" value="UniProtKB-SubCell"/>
</dbReference>
<dbReference type="PRINTS" id="PR00031">
    <property type="entry name" value="HTHREPRESSR"/>
</dbReference>
<dbReference type="GO" id="GO:0030182">
    <property type="term" value="P:neuron differentiation"/>
    <property type="evidence" value="ECO:0007669"/>
    <property type="project" value="TreeGrafter"/>
</dbReference>
<dbReference type="EMBL" id="OB663549">
    <property type="protein sequence ID" value="CAD7231472.1"/>
    <property type="molecule type" value="Genomic_DNA"/>
</dbReference>
<dbReference type="InterPro" id="IPR009057">
    <property type="entry name" value="Homeodomain-like_sf"/>
</dbReference>
<evidence type="ECO:0000256" key="9">
    <source>
        <dbReference type="PROSITE-ProRule" id="PRU00108"/>
    </source>
</evidence>
<feature type="domain" description="Homeobox" evidence="12">
    <location>
        <begin position="19"/>
        <end position="79"/>
    </location>
</feature>
<feature type="region of interest" description="Disordered" evidence="11">
    <location>
        <begin position="1"/>
        <end position="32"/>
    </location>
</feature>
<dbReference type="GO" id="GO:0003677">
    <property type="term" value="F:DNA binding"/>
    <property type="evidence" value="ECO:0007669"/>
    <property type="project" value="UniProtKB-UniRule"/>
</dbReference>
<evidence type="ECO:0000256" key="6">
    <source>
        <dbReference type="ARBA" id="ARBA00023242"/>
    </source>
</evidence>
<feature type="DNA-binding region" description="Homeobox" evidence="9">
    <location>
        <begin position="21"/>
        <end position="80"/>
    </location>
</feature>
<sequence>MSSPSSVGSQGDSPTDKQGRPKRHRTRFTPSQLSELDRCFQKTHYPDIFMREEMALRIGLTESRVQVWFQNRRAKWKKRKKAQNILRTQPPHHTLAPLTDQLSCLNMSKSLNSLSRSVVTFGNRDNSSPSSPVNMFNSPEPPWTNSSMIPTSLASFSQFSNHAVKPAVTTTIGHPRTTSPMLNAGQTQSTQIYSNPSYPFTQTVILNDLKHMSTLSIFSYRQHNFEFYDYRQRRYKSTFSE</sequence>
<dbReference type="InterPro" id="IPR000047">
    <property type="entry name" value="HTH_motif"/>
</dbReference>
<evidence type="ECO:0000256" key="11">
    <source>
        <dbReference type="SAM" id="MobiDB-lite"/>
    </source>
</evidence>
<dbReference type="AlphaFoldDB" id="A0A7R8WGX2"/>
<dbReference type="PANTHER" id="PTHR46770">
    <property type="entry name" value="HOMEOBOX PROTEIN ORTHOPEDIA"/>
    <property type="match status" value="1"/>
</dbReference>
<dbReference type="InterPro" id="IPR051895">
    <property type="entry name" value="OTP_Homeobox"/>
</dbReference>
<evidence type="ECO:0000256" key="7">
    <source>
        <dbReference type="ARBA" id="ARBA00038351"/>
    </source>
</evidence>
<comment type="similarity">
    <text evidence="2">Belongs to the paired homeobox family. Bicoid subfamily.</text>
</comment>
<evidence type="ECO:0000256" key="4">
    <source>
        <dbReference type="ARBA" id="ARBA00023125"/>
    </source>
</evidence>
<dbReference type="Pfam" id="PF00046">
    <property type="entry name" value="Homeodomain"/>
    <property type="match status" value="1"/>
</dbReference>
<gene>
    <name evidence="13" type="ORF">CTOB1V02_LOCUS9319</name>
</gene>
<dbReference type="GO" id="GO:0000981">
    <property type="term" value="F:DNA-binding transcription factor activity, RNA polymerase II-specific"/>
    <property type="evidence" value="ECO:0007669"/>
    <property type="project" value="InterPro"/>
</dbReference>
<name>A0A7R8WGX2_9CRUS</name>
<dbReference type="SUPFAM" id="SSF46689">
    <property type="entry name" value="Homeodomain-like"/>
    <property type="match status" value="1"/>
</dbReference>
<evidence type="ECO:0000256" key="8">
    <source>
        <dbReference type="ARBA" id="ARBA00069290"/>
    </source>
</evidence>